<dbReference type="PATRIC" id="fig|1291052.5.peg.1977"/>
<keyword evidence="1" id="KW-0472">Membrane</keyword>
<dbReference type="AlphaFoldDB" id="A0A0R1ZT46"/>
<keyword evidence="1" id="KW-0812">Transmembrane</keyword>
<dbReference type="RefSeq" id="WP_054680483.1">
    <property type="nucleotide sequence ID" value="NZ_AYYO01000043.1"/>
</dbReference>
<keyword evidence="3" id="KW-1185">Reference proteome</keyword>
<comment type="caution">
    <text evidence="2">The sequence shown here is derived from an EMBL/GenBank/DDBJ whole genome shotgun (WGS) entry which is preliminary data.</text>
</comment>
<proteinExistence type="predicted"/>
<organism evidence="2 3">
    <name type="scientific">Lacticaseibacillus sharpeae JCM 1186 = DSM 20505</name>
    <dbReference type="NCBI Taxonomy" id="1291052"/>
    <lineage>
        <taxon>Bacteria</taxon>
        <taxon>Bacillati</taxon>
        <taxon>Bacillota</taxon>
        <taxon>Bacilli</taxon>
        <taxon>Lactobacillales</taxon>
        <taxon>Lactobacillaceae</taxon>
        <taxon>Lacticaseibacillus</taxon>
    </lineage>
</organism>
<keyword evidence="1" id="KW-1133">Transmembrane helix</keyword>
<gene>
    <name evidence="2" type="ORF">FC18_GL001915</name>
</gene>
<protein>
    <recommendedName>
        <fullName evidence="4">G domain-containing protein</fullName>
    </recommendedName>
</protein>
<dbReference type="STRING" id="1291052.FC18_GL001915"/>
<dbReference type="SUPFAM" id="SSF52540">
    <property type="entry name" value="P-loop containing nucleoside triphosphate hydrolases"/>
    <property type="match status" value="1"/>
</dbReference>
<dbReference type="EMBL" id="AYYO01000043">
    <property type="protein sequence ID" value="KRM54873.1"/>
    <property type="molecule type" value="Genomic_DNA"/>
</dbReference>
<dbReference type="InterPro" id="IPR027417">
    <property type="entry name" value="P-loop_NTPase"/>
</dbReference>
<accession>A0A0R1ZT46</accession>
<dbReference type="Gene3D" id="3.40.50.300">
    <property type="entry name" value="P-loop containing nucleotide triphosphate hydrolases"/>
    <property type="match status" value="2"/>
</dbReference>
<evidence type="ECO:0008006" key="4">
    <source>
        <dbReference type="Google" id="ProtNLM"/>
    </source>
</evidence>
<reference evidence="2 3" key="1">
    <citation type="journal article" date="2015" name="Genome Announc.">
        <title>Expanding the biotechnology potential of lactobacilli through comparative genomics of 213 strains and associated genera.</title>
        <authorList>
            <person name="Sun Z."/>
            <person name="Harris H.M."/>
            <person name="McCann A."/>
            <person name="Guo C."/>
            <person name="Argimon S."/>
            <person name="Zhang W."/>
            <person name="Yang X."/>
            <person name="Jeffery I.B."/>
            <person name="Cooney J.C."/>
            <person name="Kagawa T.F."/>
            <person name="Liu W."/>
            <person name="Song Y."/>
            <person name="Salvetti E."/>
            <person name="Wrobel A."/>
            <person name="Rasinkangas P."/>
            <person name="Parkhill J."/>
            <person name="Rea M.C."/>
            <person name="O'Sullivan O."/>
            <person name="Ritari J."/>
            <person name="Douillard F.P."/>
            <person name="Paul Ross R."/>
            <person name="Yang R."/>
            <person name="Briner A.E."/>
            <person name="Felis G.E."/>
            <person name="de Vos W.M."/>
            <person name="Barrangou R."/>
            <person name="Klaenhammer T.R."/>
            <person name="Caufield P.W."/>
            <person name="Cui Y."/>
            <person name="Zhang H."/>
            <person name="O'Toole P.W."/>
        </authorList>
    </citation>
    <scope>NUCLEOTIDE SEQUENCE [LARGE SCALE GENOMIC DNA]</scope>
    <source>
        <strain evidence="2 3">DSM 20505</strain>
    </source>
</reference>
<evidence type="ECO:0000256" key="1">
    <source>
        <dbReference type="SAM" id="Phobius"/>
    </source>
</evidence>
<dbReference type="Proteomes" id="UP000051679">
    <property type="component" value="Unassembled WGS sequence"/>
</dbReference>
<evidence type="ECO:0000313" key="3">
    <source>
        <dbReference type="Proteomes" id="UP000051679"/>
    </source>
</evidence>
<name>A0A0R1ZT46_9LACO</name>
<dbReference type="OrthoDB" id="434560at2"/>
<feature type="transmembrane region" description="Helical" evidence="1">
    <location>
        <begin position="669"/>
        <end position="701"/>
    </location>
</feature>
<sequence length="787" mass="88468">MNSLQKPEEIYQHILTSVSATLKSISATKMTDEAEELRHDAINATKKIQSSLVTELHSLERNSEWKTFTIAFYGETNAGKSTLIETLRIAFNEDGKVQEHQRFKAKKGELDAIEKRLTDQKAHCAEEHARLDAQLAAITSKQDALAADGQQIQSEAATSLEKHYAKYQVLQDNEDEIIGNYAELLNQIGTLSIQLRTKMLKSNWQLFLSILNRLPEQSKIVSLKKKVPEHKEELLEAGRQLQGESDQIEISVNDWQHKIDDNQKQRGLVEDDYKKAKTAGELQQSAMKHSLVSLQDDFNQTGSELTQLSDGAIVGDGRSDYTQSVNEYTFTEGEKRFAILDLPGIEGKETDVQEQIADGVERAHVVIYVSRQATPPQKGDDKELGTIEKISRQLSQQTEVYFLFNKSVPGPRQLKTPLIDEDEESALIKVDEVMADVFGEQYAGHKVLAALPALIANGVFYGNKLANKQKRFLEYFGDANKANQMTHLPEFTRWLSTNLIVDVKNKIVASNYRKVANAIDNTNTKVRRLYQYFSKLAKKSNANVEATLTVMDKTVATYTDDCDQLVKRNIRTFESDVRKKMYQIVDNGIKNAEFKDTLKQELERGAAECDAKLQSDYVATTKKLTDELKNIIKRFQRYSEELMASSNAEISSDIDVNVEFKFKSVVDKFAIAGALLGFILAIPTGGFSLVLTAVGAALTIVNNVLSALNSGYRKAQQKSNINKNLEKITDQIRAQYSEHMHKQNDEIIKSLNDVKKGITDSSKQIEAGARMFRDLGRELDTLGTQLN</sequence>
<evidence type="ECO:0000313" key="2">
    <source>
        <dbReference type="EMBL" id="KRM54873.1"/>
    </source>
</evidence>